<dbReference type="InterPro" id="IPR043504">
    <property type="entry name" value="Peptidase_S1_PA_chymotrypsin"/>
</dbReference>
<evidence type="ECO:0000256" key="1">
    <source>
        <dbReference type="PROSITE-ProRule" id="PRU00339"/>
    </source>
</evidence>
<feature type="repeat" description="TPR" evidence="1">
    <location>
        <begin position="261"/>
        <end position="294"/>
    </location>
</feature>
<dbReference type="InterPro" id="IPR011990">
    <property type="entry name" value="TPR-like_helical_dom_sf"/>
</dbReference>
<keyword evidence="1" id="KW-0802">TPR repeat</keyword>
<reference evidence="3 4" key="1">
    <citation type="journal article" date="2019" name="ISME J.">
        <title>Evolution in action: habitat transition from sediment to the pelagial leads to genome streamlining in Methylophilaceae.</title>
        <authorList>
            <person name="Salcher M."/>
            <person name="Schaefle D."/>
            <person name="Kaspar M."/>
            <person name="Neuenschwander S.M."/>
            <person name="Ghai R."/>
        </authorList>
    </citation>
    <scope>NUCLEOTIDE SEQUENCE [LARGE SCALE GENOMIC DNA]</scope>
    <source>
        <strain evidence="3 4">MMS-RI-1</strain>
    </source>
</reference>
<dbReference type="Proteomes" id="UP000312102">
    <property type="component" value="Chromosome"/>
</dbReference>
<feature type="chain" id="PRO_5042143904" evidence="2">
    <location>
        <begin position="25"/>
        <end position="323"/>
    </location>
</feature>
<dbReference type="SMART" id="SM00028">
    <property type="entry name" value="TPR"/>
    <property type="match status" value="1"/>
</dbReference>
<dbReference type="Pfam" id="PF13365">
    <property type="entry name" value="Trypsin_2"/>
    <property type="match status" value="1"/>
</dbReference>
<proteinExistence type="predicted"/>
<dbReference type="AlphaFoldDB" id="A0AAE6FS96"/>
<name>A0AAE6FS96_9PROT</name>
<accession>A0AAE6FS96</accession>
<evidence type="ECO:0000313" key="3">
    <source>
        <dbReference type="EMBL" id="QDD13272.1"/>
    </source>
</evidence>
<dbReference type="GO" id="GO:0006508">
    <property type="term" value="P:proteolysis"/>
    <property type="evidence" value="ECO:0007669"/>
    <property type="project" value="UniProtKB-KW"/>
</dbReference>
<dbReference type="PROSITE" id="PS50005">
    <property type="entry name" value="TPR"/>
    <property type="match status" value="1"/>
</dbReference>
<keyword evidence="3" id="KW-0378">Hydrolase</keyword>
<gene>
    <name evidence="3" type="ORF">FIT61_02140</name>
</gene>
<organism evidence="3 4">
    <name type="scientific">Candidatus Methylopumilus rimovensis</name>
    <dbReference type="NCBI Taxonomy" id="2588535"/>
    <lineage>
        <taxon>Bacteria</taxon>
        <taxon>Pseudomonadati</taxon>
        <taxon>Pseudomonadota</taxon>
        <taxon>Betaproteobacteria</taxon>
        <taxon>Nitrosomonadales</taxon>
        <taxon>Methylophilaceae</taxon>
        <taxon>Candidatus Methylopumilus</taxon>
    </lineage>
</organism>
<dbReference type="EMBL" id="CP040986">
    <property type="protein sequence ID" value="QDD13272.1"/>
    <property type="molecule type" value="Genomic_DNA"/>
</dbReference>
<sequence>MNKKALVLLCSTLLSFCLWNEAFAMPEESLLHELNAQVLRVEVKHNNGSNGLGSAVVIAKDQVITNCHVVTDAKNIKVLAHGEALSASAIKPDWYHDLCILTVENLEAPIAKMGESKHLHYDTPILTVGYPNTTSQPINTFGKVKGLFPMDDSFIIRATSTFKLGASGGGMFDEEGHLVGIITLKSRGGEIHYYYMPVEWVQALMHKPAQVLGAHNEKPFWAMASENRPFFMQVVQPYVSHDWDVLMNISNAWVKQEPNTAESWFYLAIAEFETKHYDEAEAHFKKALTFHHHDEETIAYLNKITERTAAMNVKPNQMALLSN</sequence>
<dbReference type="Gene3D" id="1.25.40.10">
    <property type="entry name" value="Tetratricopeptide repeat domain"/>
    <property type="match status" value="1"/>
</dbReference>
<keyword evidence="2" id="KW-0732">Signal</keyword>
<dbReference type="RefSeq" id="WP_139882937.1">
    <property type="nucleotide sequence ID" value="NZ_CP040986.1"/>
</dbReference>
<dbReference type="SUPFAM" id="SSF48452">
    <property type="entry name" value="TPR-like"/>
    <property type="match status" value="1"/>
</dbReference>
<dbReference type="KEGG" id="mrk:FIT61_02140"/>
<dbReference type="InterPro" id="IPR009003">
    <property type="entry name" value="Peptidase_S1_PA"/>
</dbReference>
<feature type="signal peptide" evidence="2">
    <location>
        <begin position="1"/>
        <end position="24"/>
    </location>
</feature>
<dbReference type="GO" id="GO:0008233">
    <property type="term" value="F:peptidase activity"/>
    <property type="evidence" value="ECO:0007669"/>
    <property type="project" value="UniProtKB-KW"/>
</dbReference>
<protein>
    <submittedName>
        <fullName evidence="3">Serine protease</fullName>
    </submittedName>
</protein>
<keyword evidence="4" id="KW-1185">Reference proteome</keyword>
<dbReference type="Gene3D" id="2.40.10.10">
    <property type="entry name" value="Trypsin-like serine proteases"/>
    <property type="match status" value="2"/>
</dbReference>
<keyword evidence="3" id="KW-0645">Protease</keyword>
<evidence type="ECO:0000313" key="4">
    <source>
        <dbReference type="Proteomes" id="UP000312102"/>
    </source>
</evidence>
<dbReference type="SUPFAM" id="SSF50494">
    <property type="entry name" value="Trypsin-like serine proteases"/>
    <property type="match status" value="1"/>
</dbReference>
<evidence type="ECO:0000256" key="2">
    <source>
        <dbReference type="SAM" id="SignalP"/>
    </source>
</evidence>
<dbReference type="InterPro" id="IPR019734">
    <property type="entry name" value="TPR_rpt"/>
</dbReference>